<name>Q06BT0_9PEZI</name>
<sequence length="22" mass="2164">MNTIVTRQGRGVMVGGGGAGMN</sequence>
<dbReference type="AlphaFoldDB" id="Q06BT0"/>
<reference evidence="1" key="1">
    <citation type="submission" date="2006-08" db="EMBL/GenBank/DDBJ databases">
        <title>Differential expression of fungal genes at preinfection and mycorrhiza establishment between Terfezia boudieri isolates and Cistus incanus hairy root clones.</title>
        <authorList>
            <person name="Zaretsky M."/>
            <person name="Sitrit Y."/>
            <person name="Mills D."/>
            <person name="Roth-Bejerano N."/>
            <person name="Kagan-Zur V."/>
        </authorList>
    </citation>
    <scope>NUCLEOTIDE SEQUENCE</scope>
    <source>
        <strain evidence="1">27</strain>
    </source>
</reference>
<organism evidence="1">
    <name type="scientific">Terfezia boudieri</name>
    <dbReference type="NCBI Taxonomy" id="82571"/>
    <lineage>
        <taxon>Eukaryota</taxon>
        <taxon>Fungi</taxon>
        <taxon>Dikarya</taxon>
        <taxon>Ascomycota</taxon>
        <taxon>Pezizomycotina</taxon>
        <taxon>Pezizomycetes</taxon>
        <taxon>Pezizales</taxon>
        <taxon>Pezizaceae</taxon>
        <taxon>Terfezia</taxon>
    </lineage>
</organism>
<evidence type="ECO:0000313" key="1">
    <source>
        <dbReference type="EMBL" id="ABI93794.1"/>
    </source>
</evidence>
<protein>
    <submittedName>
        <fullName evidence="1">Uncharacterized protein</fullName>
    </submittedName>
</protein>
<dbReference type="EMBL" id="DQ912827">
    <property type="protein sequence ID" value="ABI93794.1"/>
    <property type="molecule type" value="mRNA"/>
</dbReference>
<dbReference type="EMBL" id="DQ912826">
    <property type="protein sequence ID" value="ABI93793.1"/>
    <property type="molecule type" value="Genomic_DNA"/>
</dbReference>
<proteinExistence type="evidence at transcript level"/>
<accession>Q06BT0</accession>